<dbReference type="EMBL" id="LAZR01007593">
    <property type="protein sequence ID" value="KKM84271.1"/>
    <property type="molecule type" value="Genomic_DNA"/>
</dbReference>
<proteinExistence type="predicted"/>
<keyword evidence="1" id="KW-1133">Transmembrane helix</keyword>
<sequence>MRKHICILTLTLACLLFVTGCNEAEIRRYYNDYSLVQSKVETIAQSISNIEYGSDETINLLRVLQTANAASSPFNPLALPIGAGLTGLIALLESLRRVEKGRRKYAEHELNNNNQKGNHGN</sequence>
<gene>
    <name evidence="2" type="ORF">LCGC14_1300870</name>
</gene>
<keyword evidence="1" id="KW-0812">Transmembrane</keyword>
<reference evidence="2" key="1">
    <citation type="journal article" date="2015" name="Nature">
        <title>Complex archaea that bridge the gap between prokaryotes and eukaryotes.</title>
        <authorList>
            <person name="Spang A."/>
            <person name="Saw J.H."/>
            <person name="Jorgensen S.L."/>
            <person name="Zaremba-Niedzwiedzka K."/>
            <person name="Martijn J."/>
            <person name="Lind A.E."/>
            <person name="van Eijk R."/>
            <person name="Schleper C."/>
            <person name="Guy L."/>
            <person name="Ettema T.J."/>
        </authorList>
    </citation>
    <scope>NUCLEOTIDE SEQUENCE</scope>
</reference>
<organism evidence="2">
    <name type="scientific">marine sediment metagenome</name>
    <dbReference type="NCBI Taxonomy" id="412755"/>
    <lineage>
        <taxon>unclassified sequences</taxon>
        <taxon>metagenomes</taxon>
        <taxon>ecological metagenomes</taxon>
    </lineage>
</organism>
<feature type="transmembrane region" description="Helical" evidence="1">
    <location>
        <begin position="77"/>
        <end position="95"/>
    </location>
</feature>
<name>A0A0F9LAC1_9ZZZZ</name>
<dbReference type="PROSITE" id="PS51257">
    <property type="entry name" value="PROKAR_LIPOPROTEIN"/>
    <property type="match status" value="1"/>
</dbReference>
<accession>A0A0F9LAC1</accession>
<dbReference type="AlphaFoldDB" id="A0A0F9LAC1"/>
<evidence type="ECO:0000256" key="1">
    <source>
        <dbReference type="SAM" id="Phobius"/>
    </source>
</evidence>
<keyword evidence="1" id="KW-0472">Membrane</keyword>
<protein>
    <submittedName>
        <fullName evidence="2">Uncharacterized protein</fullName>
    </submittedName>
</protein>
<evidence type="ECO:0000313" key="2">
    <source>
        <dbReference type="EMBL" id="KKM84271.1"/>
    </source>
</evidence>
<comment type="caution">
    <text evidence="2">The sequence shown here is derived from an EMBL/GenBank/DDBJ whole genome shotgun (WGS) entry which is preliminary data.</text>
</comment>